<gene>
    <name evidence="2" type="ordered locus">ELI_1084</name>
</gene>
<keyword evidence="1" id="KW-0472">Membrane</keyword>
<keyword evidence="1" id="KW-1133">Transmembrane helix</keyword>
<evidence type="ECO:0000256" key="1">
    <source>
        <dbReference type="SAM" id="Phobius"/>
    </source>
</evidence>
<accession>E3GKN4</accession>
<dbReference type="EMBL" id="CP002273">
    <property type="protein sequence ID" value="ADO36072.1"/>
    <property type="molecule type" value="Genomic_DNA"/>
</dbReference>
<evidence type="ECO:0000313" key="3">
    <source>
        <dbReference type="Proteomes" id="UP000006873"/>
    </source>
</evidence>
<sequence>MFTILSYPYHIPLIFFCQGLFGPEKRLLVNLFFYNNIFLFNLILVVKKKIINIR</sequence>
<proteinExistence type="predicted"/>
<feature type="transmembrane region" description="Helical" evidence="1">
    <location>
        <begin position="27"/>
        <end position="46"/>
    </location>
</feature>
<keyword evidence="1" id="KW-0812">Transmembrane</keyword>
<keyword evidence="3" id="KW-1185">Reference proteome</keyword>
<organism evidence="2 3">
    <name type="scientific">Eubacterium callanderi</name>
    <dbReference type="NCBI Taxonomy" id="53442"/>
    <lineage>
        <taxon>Bacteria</taxon>
        <taxon>Bacillati</taxon>
        <taxon>Bacillota</taxon>
        <taxon>Clostridia</taxon>
        <taxon>Eubacteriales</taxon>
        <taxon>Eubacteriaceae</taxon>
        <taxon>Eubacterium</taxon>
    </lineage>
</organism>
<dbReference type="KEGG" id="elm:ELI_1084"/>
<reference evidence="2 3" key="2">
    <citation type="journal article" date="2011" name="J. Bacteriol.">
        <title>Complete genome sequence of a carbon monoxide-utilizing acetogen, Eubacterium limosum KIST612.</title>
        <authorList>
            <person name="Roh H."/>
            <person name="Ko H.J."/>
            <person name="Kim D."/>
            <person name="Choi D.G."/>
            <person name="Park S."/>
            <person name="Kim S."/>
            <person name="Chang I.S."/>
            <person name="Choi I.G."/>
        </authorList>
    </citation>
    <scope>NUCLEOTIDE SEQUENCE [LARGE SCALE GENOMIC DNA]</scope>
    <source>
        <strain evidence="2 3">KIST612</strain>
    </source>
</reference>
<reference key="1">
    <citation type="submission" date="2010-09" db="EMBL/GenBank/DDBJ databases">
        <authorList>
            <person name="Roh H."/>
            <person name="Ko H.-J."/>
            <person name="Kim D."/>
            <person name="Choi D.G."/>
            <person name="Park S."/>
            <person name="Kim S."/>
            <person name="Kim K.H."/>
            <person name="Chang I.S."/>
            <person name="Choi I.-G."/>
        </authorList>
    </citation>
    <scope>NUCLEOTIDE SEQUENCE</scope>
    <source>
        <strain>KIST612</strain>
    </source>
</reference>
<protein>
    <submittedName>
        <fullName evidence="2">Uncharacterized protein</fullName>
    </submittedName>
</protein>
<dbReference type="Proteomes" id="UP000006873">
    <property type="component" value="Chromosome"/>
</dbReference>
<name>E3GKN4_9FIRM</name>
<dbReference type="HOGENOM" id="CLU_3043499_0_0_9"/>
<dbReference type="AlphaFoldDB" id="E3GKN4"/>
<evidence type="ECO:0000313" key="2">
    <source>
        <dbReference type="EMBL" id="ADO36072.1"/>
    </source>
</evidence>